<dbReference type="AlphaFoldDB" id="A0A2H3K2D7"/>
<name>A0A2H3K2D7_WOLCO</name>
<protein>
    <submittedName>
        <fullName evidence="3">Glycoside hydrolase family 16 protein</fullName>
    </submittedName>
</protein>
<dbReference type="OrthoDB" id="192832at2759"/>
<keyword evidence="4" id="KW-1185">Reference proteome</keyword>
<proteinExistence type="predicted"/>
<feature type="signal peptide" evidence="1">
    <location>
        <begin position="1"/>
        <end position="18"/>
    </location>
</feature>
<feature type="chain" id="PRO_5013951070" evidence="1">
    <location>
        <begin position="19"/>
        <end position="385"/>
    </location>
</feature>
<dbReference type="GO" id="GO:0009251">
    <property type="term" value="P:glucan catabolic process"/>
    <property type="evidence" value="ECO:0007669"/>
    <property type="project" value="TreeGrafter"/>
</dbReference>
<organism evidence="3 4">
    <name type="scientific">Wolfiporia cocos (strain MD-104)</name>
    <name type="common">Brown rot fungus</name>
    <dbReference type="NCBI Taxonomy" id="742152"/>
    <lineage>
        <taxon>Eukaryota</taxon>
        <taxon>Fungi</taxon>
        <taxon>Dikarya</taxon>
        <taxon>Basidiomycota</taxon>
        <taxon>Agaricomycotina</taxon>
        <taxon>Agaricomycetes</taxon>
        <taxon>Polyporales</taxon>
        <taxon>Phaeolaceae</taxon>
        <taxon>Wolfiporia</taxon>
    </lineage>
</organism>
<evidence type="ECO:0000313" key="3">
    <source>
        <dbReference type="EMBL" id="PCH43204.1"/>
    </source>
</evidence>
<dbReference type="GO" id="GO:0004553">
    <property type="term" value="F:hydrolase activity, hydrolyzing O-glycosyl compounds"/>
    <property type="evidence" value="ECO:0007669"/>
    <property type="project" value="InterPro"/>
</dbReference>
<dbReference type="OMA" id="TACYIDN"/>
<keyword evidence="3" id="KW-0378">Hydrolase</keyword>
<dbReference type="CDD" id="cd02181">
    <property type="entry name" value="GH16_fungal_Lam16A_glucanase"/>
    <property type="match status" value="1"/>
</dbReference>
<dbReference type="Gene3D" id="2.60.120.200">
    <property type="match status" value="1"/>
</dbReference>
<dbReference type="Proteomes" id="UP000218811">
    <property type="component" value="Unassembled WGS sequence"/>
</dbReference>
<gene>
    <name evidence="3" type="ORF">WOLCODRAFT_25783</name>
</gene>
<dbReference type="InterPro" id="IPR050546">
    <property type="entry name" value="Glycosyl_Hydrlase_16"/>
</dbReference>
<accession>A0A2H3K2D7</accession>
<evidence type="ECO:0000259" key="2">
    <source>
        <dbReference type="PROSITE" id="PS51762"/>
    </source>
</evidence>
<reference evidence="3 4" key="1">
    <citation type="journal article" date="2012" name="Science">
        <title>The Paleozoic origin of enzymatic lignin decomposition reconstructed from 31 fungal genomes.</title>
        <authorList>
            <person name="Floudas D."/>
            <person name="Binder M."/>
            <person name="Riley R."/>
            <person name="Barry K."/>
            <person name="Blanchette R.A."/>
            <person name="Henrissat B."/>
            <person name="Martinez A.T."/>
            <person name="Otillar R."/>
            <person name="Spatafora J.W."/>
            <person name="Yadav J.S."/>
            <person name="Aerts A."/>
            <person name="Benoit I."/>
            <person name="Boyd A."/>
            <person name="Carlson A."/>
            <person name="Copeland A."/>
            <person name="Coutinho P.M."/>
            <person name="de Vries R.P."/>
            <person name="Ferreira P."/>
            <person name="Findley K."/>
            <person name="Foster B."/>
            <person name="Gaskell J."/>
            <person name="Glotzer D."/>
            <person name="Gorecki P."/>
            <person name="Heitman J."/>
            <person name="Hesse C."/>
            <person name="Hori C."/>
            <person name="Igarashi K."/>
            <person name="Jurgens J.A."/>
            <person name="Kallen N."/>
            <person name="Kersten P."/>
            <person name="Kohler A."/>
            <person name="Kuees U."/>
            <person name="Kumar T.K.A."/>
            <person name="Kuo A."/>
            <person name="LaButti K."/>
            <person name="Larrondo L.F."/>
            <person name="Lindquist E."/>
            <person name="Ling A."/>
            <person name="Lombard V."/>
            <person name="Lucas S."/>
            <person name="Lundell T."/>
            <person name="Martin R."/>
            <person name="McLaughlin D.J."/>
            <person name="Morgenstern I."/>
            <person name="Morin E."/>
            <person name="Murat C."/>
            <person name="Nagy L.G."/>
            <person name="Nolan M."/>
            <person name="Ohm R.A."/>
            <person name="Patyshakuliyeva A."/>
            <person name="Rokas A."/>
            <person name="Ruiz-Duenas F.J."/>
            <person name="Sabat G."/>
            <person name="Salamov A."/>
            <person name="Samejima M."/>
            <person name="Schmutz J."/>
            <person name="Slot J.C."/>
            <person name="St John F."/>
            <person name="Stenlid J."/>
            <person name="Sun H."/>
            <person name="Sun S."/>
            <person name="Syed K."/>
            <person name="Tsang A."/>
            <person name="Wiebenga A."/>
            <person name="Young D."/>
            <person name="Pisabarro A."/>
            <person name="Eastwood D.C."/>
            <person name="Martin F."/>
            <person name="Cullen D."/>
            <person name="Grigoriev I.V."/>
            <person name="Hibbett D.S."/>
        </authorList>
    </citation>
    <scope>NUCLEOTIDE SEQUENCE [LARGE SCALE GENOMIC DNA]</scope>
    <source>
        <strain evidence="3 4">MD-104</strain>
    </source>
</reference>
<evidence type="ECO:0000256" key="1">
    <source>
        <dbReference type="SAM" id="SignalP"/>
    </source>
</evidence>
<dbReference type="EMBL" id="KB468135">
    <property type="protein sequence ID" value="PCH43204.1"/>
    <property type="molecule type" value="Genomic_DNA"/>
</dbReference>
<dbReference type="InterPro" id="IPR013320">
    <property type="entry name" value="ConA-like_dom_sf"/>
</dbReference>
<keyword evidence="1" id="KW-0732">Signal</keyword>
<sequence length="385" mass="39831">MKSAALLAAAVLSPTALASYSLVQEFQGANFFDGWVFYGNYDNTTDGDVTYLNKSAATADKLAYVTSGGQAVIKVDNTSDVVYNDKRDSVRITTADYYPAGSVILFDATHLPYGCSVWPGFWTKGENWPEGGEIDIVEGINGMTANQMALHSENGCSASSSATASGSIGTTNCSEAAGCTYTETKANSYGAGFAAAGGGVWATLFASTGIEIWFWSRSDIPSSISNATTSISTDDWGTPSASYPASSCDIETYFKPQQIVLDITLCGDWAGLDTIYPETCPISGGGAANASSCYLQNVINQGNQTALATAYFEINYLKVFNSNETLVTSGGASSSVAAASATSEASASASTSSTSNSSSSGAGTVRVWGVGVSVTLVALSAWMLL</sequence>
<evidence type="ECO:0000313" key="4">
    <source>
        <dbReference type="Proteomes" id="UP000218811"/>
    </source>
</evidence>
<dbReference type="FunFam" id="2.60.120.200:FF:000179">
    <property type="entry name" value="Unplaced genomic scaffold supercont1.19, whole genome shotgun sequence"/>
    <property type="match status" value="1"/>
</dbReference>
<dbReference type="Pfam" id="PF26113">
    <property type="entry name" value="GH16_XgeA"/>
    <property type="match status" value="1"/>
</dbReference>
<dbReference type="PANTHER" id="PTHR10963">
    <property type="entry name" value="GLYCOSYL HYDROLASE-RELATED"/>
    <property type="match status" value="1"/>
</dbReference>
<dbReference type="SUPFAM" id="SSF49899">
    <property type="entry name" value="Concanavalin A-like lectins/glucanases"/>
    <property type="match status" value="1"/>
</dbReference>
<dbReference type="STRING" id="742152.A0A2H3K2D7"/>
<dbReference type="PROSITE" id="PS51762">
    <property type="entry name" value="GH16_2"/>
    <property type="match status" value="1"/>
</dbReference>
<feature type="domain" description="GH16" evidence="2">
    <location>
        <begin position="13"/>
        <end position="278"/>
    </location>
</feature>
<dbReference type="PANTHER" id="PTHR10963:SF24">
    <property type="entry name" value="GLYCOSIDASE C21B10.07-RELATED"/>
    <property type="match status" value="1"/>
</dbReference>
<dbReference type="InterPro" id="IPR000757">
    <property type="entry name" value="Beta-glucanase-like"/>
</dbReference>